<dbReference type="Proteomes" id="UP001054821">
    <property type="component" value="Chromosome 4"/>
</dbReference>
<organism evidence="1 2">
    <name type="scientific">Prunus dulcis</name>
    <name type="common">Almond</name>
    <name type="synonym">Amygdalus dulcis</name>
    <dbReference type="NCBI Taxonomy" id="3755"/>
    <lineage>
        <taxon>Eukaryota</taxon>
        <taxon>Viridiplantae</taxon>
        <taxon>Streptophyta</taxon>
        <taxon>Embryophyta</taxon>
        <taxon>Tracheophyta</taxon>
        <taxon>Spermatophyta</taxon>
        <taxon>Magnoliopsida</taxon>
        <taxon>eudicotyledons</taxon>
        <taxon>Gunneridae</taxon>
        <taxon>Pentapetalae</taxon>
        <taxon>rosids</taxon>
        <taxon>fabids</taxon>
        <taxon>Rosales</taxon>
        <taxon>Rosaceae</taxon>
        <taxon>Amygdaloideae</taxon>
        <taxon>Amygdaleae</taxon>
        <taxon>Prunus</taxon>
    </lineage>
</organism>
<comment type="caution">
    <text evidence="1">The sequence shown here is derived from an EMBL/GenBank/DDBJ whole genome shotgun (WGS) entry which is preliminary data.</text>
</comment>
<dbReference type="CDD" id="cd00303">
    <property type="entry name" value="retropepsin_like"/>
    <property type="match status" value="1"/>
</dbReference>
<keyword evidence="2" id="KW-1185">Reference proteome</keyword>
<dbReference type="PANTHER" id="PTHR33240">
    <property type="entry name" value="OS08G0508500 PROTEIN"/>
    <property type="match status" value="1"/>
</dbReference>
<dbReference type="InterPro" id="IPR021109">
    <property type="entry name" value="Peptidase_aspartic_dom_sf"/>
</dbReference>
<evidence type="ECO:0000313" key="1">
    <source>
        <dbReference type="EMBL" id="KAI5334155.1"/>
    </source>
</evidence>
<gene>
    <name evidence="1" type="ORF">L3X38_024288</name>
</gene>
<name>A0AAD4VZH2_PRUDU</name>
<proteinExistence type="predicted"/>
<dbReference type="Gene3D" id="2.40.70.10">
    <property type="entry name" value="Acid Proteases"/>
    <property type="match status" value="1"/>
</dbReference>
<evidence type="ECO:0008006" key="3">
    <source>
        <dbReference type="Google" id="ProtNLM"/>
    </source>
</evidence>
<dbReference type="AlphaFoldDB" id="A0AAD4VZH2"/>
<reference evidence="1 2" key="1">
    <citation type="journal article" date="2022" name="G3 (Bethesda)">
        <title>Whole-genome sequence and methylome profiling of the almond [Prunus dulcis (Mill.) D.A. Webb] cultivar 'Nonpareil'.</title>
        <authorList>
            <person name="D'Amico-Willman K.M."/>
            <person name="Ouma W.Z."/>
            <person name="Meulia T."/>
            <person name="Sideli G.M."/>
            <person name="Gradziel T.M."/>
            <person name="Fresnedo-Ramirez J."/>
        </authorList>
    </citation>
    <scope>NUCLEOTIDE SEQUENCE [LARGE SCALE GENOMIC DNA]</scope>
    <source>
        <strain evidence="1">Clone GOH B32 T37-40</strain>
    </source>
</reference>
<evidence type="ECO:0000313" key="2">
    <source>
        <dbReference type="Proteomes" id="UP001054821"/>
    </source>
</evidence>
<sequence length="189" mass="21281">MTRHLRPLFISAIINGVPFKKVLIDEGAAVNILPFKRLEKLGKSKADLISTDLTISNFAGTITTTHGILIAEFEISSKNLMVSYLVVDSTSSYHALMGRDWIHQNMSIASSLQQELLIWDEEIEDYEIIKADPKPFLPPANNFDARCYNEDIAHLTILELIKNGHSLVVMAQKFLRRMGKASNLFHSIL</sequence>
<dbReference type="SUPFAM" id="SSF50630">
    <property type="entry name" value="Acid proteases"/>
    <property type="match status" value="1"/>
</dbReference>
<accession>A0AAD4VZH2</accession>
<dbReference type="EMBL" id="JAJFAZ020000004">
    <property type="protein sequence ID" value="KAI5334155.1"/>
    <property type="molecule type" value="Genomic_DNA"/>
</dbReference>
<protein>
    <recommendedName>
        <fullName evidence="3">Peptidase A2 domain-containing protein</fullName>
    </recommendedName>
</protein>
<dbReference type="PANTHER" id="PTHR33240:SF15">
    <property type="entry name" value="GAG-PRO-LIKE PROTEIN"/>
    <property type="match status" value="1"/>
</dbReference>